<dbReference type="STRING" id="118168.MC7420_4442"/>
<keyword evidence="2" id="KW-1185">Reference proteome</keyword>
<sequence length="48" mass="5346">MWFVQFLAGCIIISAVVSIRSLKPLLGKGCQTNSLPIGSNRISWKPEW</sequence>
<proteinExistence type="predicted"/>
<dbReference type="EMBL" id="DS989859">
    <property type="protein sequence ID" value="EDX73195.1"/>
    <property type="molecule type" value="Genomic_DNA"/>
</dbReference>
<dbReference type="Proteomes" id="UP000003835">
    <property type="component" value="Unassembled WGS sequence"/>
</dbReference>
<dbReference type="AlphaFoldDB" id="B4VY79"/>
<accession>B4VY79</accession>
<gene>
    <name evidence="1" type="ORF">MC7420_4442</name>
</gene>
<dbReference type="HOGENOM" id="CLU_3151594_0_0_3"/>
<name>B4VY79_9CYAN</name>
<protein>
    <submittedName>
        <fullName evidence="1">Uncharacterized protein</fullName>
    </submittedName>
</protein>
<evidence type="ECO:0000313" key="1">
    <source>
        <dbReference type="EMBL" id="EDX73195.1"/>
    </source>
</evidence>
<evidence type="ECO:0000313" key="2">
    <source>
        <dbReference type="Proteomes" id="UP000003835"/>
    </source>
</evidence>
<organism evidence="1 2">
    <name type="scientific">Coleofasciculus chthonoplastes PCC 7420</name>
    <dbReference type="NCBI Taxonomy" id="118168"/>
    <lineage>
        <taxon>Bacteria</taxon>
        <taxon>Bacillati</taxon>
        <taxon>Cyanobacteriota</taxon>
        <taxon>Cyanophyceae</taxon>
        <taxon>Coleofasciculales</taxon>
        <taxon>Coleofasciculaceae</taxon>
        <taxon>Coleofasciculus</taxon>
    </lineage>
</organism>
<reference evidence="1 2" key="1">
    <citation type="submission" date="2008-07" db="EMBL/GenBank/DDBJ databases">
        <authorList>
            <person name="Tandeau de Marsac N."/>
            <person name="Ferriera S."/>
            <person name="Johnson J."/>
            <person name="Kravitz S."/>
            <person name="Beeson K."/>
            <person name="Sutton G."/>
            <person name="Rogers Y.-H."/>
            <person name="Friedman R."/>
            <person name="Frazier M."/>
            <person name="Venter J.C."/>
        </authorList>
    </citation>
    <scope>NUCLEOTIDE SEQUENCE [LARGE SCALE GENOMIC DNA]</scope>
    <source>
        <strain evidence="1 2">PCC 7420</strain>
    </source>
</reference>